<organism evidence="1 2">
    <name type="scientific">Agromyces rhizosphaerae</name>
    <dbReference type="NCBI Taxonomy" id="88374"/>
    <lineage>
        <taxon>Bacteria</taxon>
        <taxon>Bacillati</taxon>
        <taxon>Actinomycetota</taxon>
        <taxon>Actinomycetes</taxon>
        <taxon>Micrococcales</taxon>
        <taxon>Microbacteriaceae</taxon>
        <taxon>Agromyces</taxon>
    </lineage>
</organism>
<dbReference type="RefSeq" id="WP_281884884.1">
    <property type="nucleotide sequence ID" value="NZ_BSDP01000001.1"/>
</dbReference>
<name>A0A9W6FPX9_9MICO</name>
<keyword evidence="2" id="KW-1185">Reference proteome</keyword>
<evidence type="ECO:0000313" key="1">
    <source>
        <dbReference type="EMBL" id="GLI27945.1"/>
    </source>
</evidence>
<gene>
    <name evidence="1" type="ORF">ARHIZOSPH14_21870</name>
</gene>
<evidence type="ECO:0000313" key="2">
    <source>
        <dbReference type="Proteomes" id="UP001144396"/>
    </source>
</evidence>
<reference evidence="1" key="1">
    <citation type="submission" date="2022-12" db="EMBL/GenBank/DDBJ databases">
        <title>Reference genome sequencing for broad-spectrum identification of bacterial and archaeal isolates by mass spectrometry.</title>
        <authorList>
            <person name="Sekiguchi Y."/>
            <person name="Tourlousse D.M."/>
        </authorList>
    </citation>
    <scope>NUCLEOTIDE SEQUENCE</scope>
    <source>
        <strain evidence="1">14</strain>
    </source>
</reference>
<protein>
    <recommendedName>
        <fullName evidence="3">Spermidine/putrescine ABC transporter substrate-binding protein</fullName>
    </recommendedName>
</protein>
<dbReference type="AlphaFoldDB" id="A0A9W6FPX9"/>
<dbReference type="EMBL" id="BSDP01000001">
    <property type="protein sequence ID" value="GLI27945.1"/>
    <property type="molecule type" value="Genomic_DNA"/>
</dbReference>
<proteinExistence type="predicted"/>
<accession>A0A9W6FPX9</accession>
<evidence type="ECO:0008006" key="3">
    <source>
        <dbReference type="Google" id="ProtNLM"/>
    </source>
</evidence>
<comment type="caution">
    <text evidence="1">The sequence shown here is derived from an EMBL/GenBank/DDBJ whole genome shotgun (WGS) entry which is preliminary data.</text>
</comment>
<sequence length="216" mass="24327">MDGSIEARVSHEVDNWLRWLPRWRPGTARARARLCRRCFGSPILAAAGLEVDVPHGVQHALSMRMKGIIDVAVDDYTDRNLPLLHRELRQAEERKARRPYRPGEGLDPEYRGLELDPDPAPDQPFLFTIGGLERDVAAGTEPEQPRPLSQEEKAAIREEVRLADEFAKQIGRRICAALRDHRARIAEGIAGIVEPQVAELLADLDRELDSPMWPGP</sequence>
<dbReference type="Proteomes" id="UP001144396">
    <property type="component" value="Unassembled WGS sequence"/>
</dbReference>